<dbReference type="Gene3D" id="1.25.40.20">
    <property type="entry name" value="Ankyrin repeat-containing domain"/>
    <property type="match status" value="3"/>
</dbReference>
<organism evidence="4 5">
    <name type="scientific">Aspergillus puulaauensis</name>
    <dbReference type="NCBI Taxonomy" id="1220207"/>
    <lineage>
        <taxon>Eukaryota</taxon>
        <taxon>Fungi</taxon>
        <taxon>Dikarya</taxon>
        <taxon>Ascomycota</taxon>
        <taxon>Pezizomycotina</taxon>
        <taxon>Eurotiomycetes</taxon>
        <taxon>Eurotiomycetidae</taxon>
        <taxon>Eurotiales</taxon>
        <taxon>Aspergillaceae</taxon>
        <taxon>Aspergillus</taxon>
    </lineage>
</organism>
<dbReference type="Proteomes" id="UP000654913">
    <property type="component" value="Chromosome 2"/>
</dbReference>
<evidence type="ECO:0000313" key="5">
    <source>
        <dbReference type="Proteomes" id="UP000654913"/>
    </source>
</evidence>
<reference evidence="4" key="1">
    <citation type="submission" date="2021-01" db="EMBL/GenBank/DDBJ databases">
        <authorList>
            <consortium name="Aspergillus puulaauensis MK2 genome sequencing consortium"/>
            <person name="Kazuki M."/>
            <person name="Futagami T."/>
        </authorList>
    </citation>
    <scope>NUCLEOTIDE SEQUENCE</scope>
    <source>
        <strain evidence="4">MK2</strain>
    </source>
</reference>
<evidence type="ECO:0000313" key="4">
    <source>
        <dbReference type="EMBL" id="BCS20229.1"/>
    </source>
</evidence>
<accession>A0A7R8AI13</accession>
<protein>
    <recommendedName>
        <fullName evidence="6">Ankyrin repeat-containing domain protein</fullName>
    </recommendedName>
</protein>
<gene>
    <name evidence="4" type="ORF">APUU_20661A</name>
</gene>
<dbReference type="RefSeq" id="XP_041552423.1">
    <property type="nucleotide sequence ID" value="XM_041699327.1"/>
</dbReference>
<proteinExistence type="predicted"/>
<reference evidence="4" key="2">
    <citation type="submission" date="2021-02" db="EMBL/GenBank/DDBJ databases">
        <title>Aspergillus puulaauensis MK2 genome sequence.</title>
        <authorList>
            <person name="Futagami T."/>
            <person name="Mori K."/>
            <person name="Kadooka C."/>
            <person name="Tanaka T."/>
        </authorList>
    </citation>
    <scope>NUCLEOTIDE SEQUENCE</scope>
    <source>
        <strain evidence="4">MK2</strain>
    </source>
</reference>
<dbReference type="PANTHER" id="PTHR24178">
    <property type="entry name" value="MOLTING PROTEIN MLT-4"/>
    <property type="match status" value="1"/>
</dbReference>
<dbReference type="EMBL" id="AP024444">
    <property type="protein sequence ID" value="BCS20229.1"/>
    <property type="molecule type" value="Genomic_DNA"/>
</dbReference>
<dbReference type="SUPFAM" id="SSF48403">
    <property type="entry name" value="Ankyrin repeat"/>
    <property type="match status" value="1"/>
</dbReference>
<keyword evidence="2 3" id="KW-0040">ANK repeat</keyword>
<dbReference type="PROSITE" id="PS50297">
    <property type="entry name" value="ANK_REP_REGION"/>
    <property type="match status" value="1"/>
</dbReference>
<evidence type="ECO:0000256" key="3">
    <source>
        <dbReference type="PROSITE-ProRule" id="PRU00023"/>
    </source>
</evidence>
<dbReference type="KEGG" id="apuu:APUU_20661A"/>
<evidence type="ECO:0000256" key="1">
    <source>
        <dbReference type="ARBA" id="ARBA00022737"/>
    </source>
</evidence>
<evidence type="ECO:0008006" key="6">
    <source>
        <dbReference type="Google" id="ProtNLM"/>
    </source>
</evidence>
<dbReference type="AlphaFoldDB" id="A0A7R8AI13"/>
<dbReference type="Pfam" id="PF12796">
    <property type="entry name" value="Ank_2"/>
    <property type="match status" value="1"/>
</dbReference>
<dbReference type="OrthoDB" id="21416at2759"/>
<dbReference type="GeneID" id="64970234"/>
<name>A0A7R8AI13_9EURO</name>
<dbReference type="InterPro" id="IPR036770">
    <property type="entry name" value="Ankyrin_rpt-contain_sf"/>
</dbReference>
<evidence type="ECO:0000256" key="2">
    <source>
        <dbReference type="ARBA" id="ARBA00023043"/>
    </source>
</evidence>
<keyword evidence="1" id="KW-0677">Repeat</keyword>
<feature type="repeat" description="ANK" evidence="3">
    <location>
        <begin position="172"/>
        <end position="204"/>
    </location>
</feature>
<dbReference type="SMART" id="SM00248">
    <property type="entry name" value="ANK"/>
    <property type="match status" value="3"/>
</dbReference>
<dbReference type="InterPro" id="IPR002110">
    <property type="entry name" value="Ankyrin_rpt"/>
</dbReference>
<keyword evidence="5" id="KW-1185">Reference proteome</keyword>
<dbReference type="PROSITE" id="PS50088">
    <property type="entry name" value="ANK_REPEAT"/>
    <property type="match status" value="1"/>
</dbReference>
<sequence>MPSGTNTSLVNNAGETALHAILKGWAVRQGNAVLEEVRWFMDAGLTSMHRDHMGNTPLHALCATRLDFPCEEWDQSPGRETADYLLSIDEGKACHVKNKEGYQPIHLAAANSKVLAWKLITMGVSTTARTNDGKGLLHIAAAAGQGTIVGLLLDHYRASGELEYQLGQTDNTGSTPLQLACRIDCSASVELLTKAGAGLDARDEAGLTPTGVSSE</sequence>